<organism evidence="2 3">
    <name type="scientific">Seminavis robusta</name>
    <dbReference type="NCBI Taxonomy" id="568900"/>
    <lineage>
        <taxon>Eukaryota</taxon>
        <taxon>Sar</taxon>
        <taxon>Stramenopiles</taxon>
        <taxon>Ochrophyta</taxon>
        <taxon>Bacillariophyta</taxon>
        <taxon>Bacillariophyceae</taxon>
        <taxon>Bacillariophycidae</taxon>
        <taxon>Naviculales</taxon>
        <taxon>Naviculaceae</taxon>
        <taxon>Seminavis</taxon>
    </lineage>
</organism>
<sequence length="235" mass="25910">MKSLLKFITGASKKKDHGSLKKKDMLEGEITKSKIKGKSKSGKERKSKKERRSKRSSPGSVVSEQTEATTLSDAAVNEHLIQDYISKVNEHASVEELLQFYASEEVPIKFDDMAPMPAVAVQTEIVKLTKSFKDFKFSYDSVKEIKPGVVLVEELVVSGTHNGEPYRFAVFPPVPASGKHAVLDPERMWFTMNKDGKIVKEVIMALGNLTGPPGMYISIGGNMDMPPPPAEEEAP</sequence>
<accession>A0A9N8DII8</accession>
<feature type="region of interest" description="Disordered" evidence="1">
    <location>
        <begin position="1"/>
        <end position="68"/>
    </location>
</feature>
<name>A0A9N8DII8_9STRA</name>
<evidence type="ECO:0000313" key="2">
    <source>
        <dbReference type="EMBL" id="CAB9502761.1"/>
    </source>
</evidence>
<protein>
    <submittedName>
        <fullName evidence="2">Uncharacterized protein</fullName>
    </submittedName>
</protein>
<feature type="compositionally biased region" description="Basic and acidic residues" evidence="1">
    <location>
        <begin position="17"/>
        <end position="32"/>
    </location>
</feature>
<feature type="compositionally biased region" description="Basic residues" evidence="1">
    <location>
        <begin position="33"/>
        <end position="55"/>
    </location>
</feature>
<evidence type="ECO:0000313" key="3">
    <source>
        <dbReference type="Proteomes" id="UP001153069"/>
    </source>
</evidence>
<dbReference type="EMBL" id="CAICTM010000144">
    <property type="protein sequence ID" value="CAB9502761.1"/>
    <property type="molecule type" value="Genomic_DNA"/>
</dbReference>
<gene>
    <name evidence="2" type="ORF">SEMRO_145_G067340.1</name>
</gene>
<keyword evidence="3" id="KW-1185">Reference proteome</keyword>
<proteinExistence type="predicted"/>
<reference evidence="2" key="1">
    <citation type="submission" date="2020-06" db="EMBL/GenBank/DDBJ databases">
        <authorList>
            <consortium name="Plant Systems Biology data submission"/>
        </authorList>
    </citation>
    <scope>NUCLEOTIDE SEQUENCE</scope>
    <source>
        <strain evidence="2">D6</strain>
    </source>
</reference>
<comment type="caution">
    <text evidence="2">The sequence shown here is derived from an EMBL/GenBank/DDBJ whole genome shotgun (WGS) entry which is preliminary data.</text>
</comment>
<dbReference type="Gene3D" id="3.10.450.50">
    <property type="match status" value="1"/>
</dbReference>
<dbReference type="AlphaFoldDB" id="A0A9N8DII8"/>
<evidence type="ECO:0000256" key="1">
    <source>
        <dbReference type="SAM" id="MobiDB-lite"/>
    </source>
</evidence>
<dbReference type="Proteomes" id="UP001153069">
    <property type="component" value="Unassembled WGS sequence"/>
</dbReference>